<evidence type="ECO:0000313" key="2">
    <source>
        <dbReference type="EMBL" id="NBI35639.1"/>
    </source>
</evidence>
<comment type="caution">
    <text evidence="2">The sequence shown here is derived from an EMBL/GenBank/DDBJ whole genome shotgun (WGS) entry which is preliminary data.</text>
</comment>
<feature type="transmembrane region" description="Helical" evidence="1">
    <location>
        <begin position="51"/>
        <end position="69"/>
    </location>
</feature>
<keyword evidence="1" id="KW-0472">Membrane</keyword>
<dbReference type="EMBL" id="QWKH01000207">
    <property type="protein sequence ID" value="NBI35639.1"/>
    <property type="molecule type" value="Genomic_DNA"/>
</dbReference>
<accession>A0A7C9JFG9</accession>
<keyword evidence="1" id="KW-0812">Transmembrane</keyword>
<proteinExistence type="predicted"/>
<dbReference type="AlphaFoldDB" id="A0A7C9JFG9"/>
<feature type="transmembrane region" description="Helical" evidence="1">
    <location>
        <begin position="20"/>
        <end position="39"/>
    </location>
</feature>
<protein>
    <submittedName>
        <fullName evidence="2">Uncharacterized protein</fullName>
    </submittedName>
</protein>
<sequence>MNDFFKEHETAGYVLKGVGSATAGVVVGFAIICLLRFFGLVPGSPEDVRTTVCLLGLLWLAMVVMRLYMGLSGKWRE</sequence>
<organism evidence="2">
    <name type="scientific">Muribaculaceae bacterium Z82</name>
    <dbReference type="NCBI Taxonomy" id="2304548"/>
    <lineage>
        <taxon>Bacteria</taxon>
        <taxon>Pseudomonadati</taxon>
        <taxon>Bacteroidota</taxon>
        <taxon>Bacteroidia</taxon>
        <taxon>Bacteroidales</taxon>
        <taxon>Muribaculaceae</taxon>
    </lineage>
</organism>
<name>A0A7C9JFG9_9BACT</name>
<keyword evidence="1" id="KW-1133">Transmembrane helix</keyword>
<reference evidence="2" key="1">
    <citation type="submission" date="2018-08" db="EMBL/GenBank/DDBJ databases">
        <title>Murine metabolic-syndrome-specific gut microbial biobank.</title>
        <authorList>
            <person name="Liu C."/>
        </authorList>
    </citation>
    <scope>NUCLEOTIDE SEQUENCE [LARGE SCALE GENOMIC DNA]</scope>
    <source>
        <strain evidence="2">Z82</strain>
    </source>
</reference>
<evidence type="ECO:0000256" key="1">
    <source>
        <dbReference type="SAM" id="Phobius"/>
    </source>
</evidence>
<gene>
    <name evidence="2" type="ORF">D1639_11520</name>
</gene>